<evidence type="ECO:0000256" key="1">
    <source>
        <dbReference type="SAM" id="MobiDB-lite"/>
    </source>
</evidence>
<dbReference type="PANTHER" id="PTHR46599:SF3">
    <property type="entry name" value="PIGGYBAC TRANSPOSABLE ELEMENT-DERIVED PROTEIN 4"/>
    <property type="match status" value="1"/>
</dbReference>
<feature type="compositionally biased region" description="Acidic residues" evidence="1">
    <location>
        <begin position="35"/>
        <end position="50"/>
    </location>
</feature>
<evidence type="ECO:0000313" key="4">
    <source>
        <dbReference type="Proteomes" id="UP001162156"/>
    </source>
</evidence>
<evidence type="ECO:0000313" key="3">
    <source>
        <dbReference type="EMBL" id="KAJ8931654.1"/>
    </source>
</evidence>
<organism evidence="3 4">
    <name type="scientific">Rhamnusium bicolor</name>
    <dbReference type="NCBI Taxonomy" id="1586634"/>
    <lineage>
        <taxon>Eukaryota</taxon>
        <taxon>Metazoa</taxon>
        <taxon>Ecdysozoa</taxon>
        <taxon>Arthropoda</taxon>
        <taxon>Hexapoda</taxon>
        <taxon>Insecta</taxon>
        <taxon>Pterygota</taxon>
        <taxon>Neoptera</taxon>
        <taxon>Endopterygota</taxon>
        <taxon>Coleoptera</taxon>
        <taxon>Polyphaga</taxon>
        <taxon>Cucujiformia</taxon>
        <taxon>Chrysomeloidea</taxon>
        <taxon>Cerambycidae</taxon>
        <taxon>Lepturinae</taxon>
        <taxon>Rhagiini</taxon>
        <taxon>Rhamnusium</taxon>
    </lineage>
</organism>
<dbReference type="PANTHER" id="PTHR46599">
    <property type="entry name" value="PIGGYBAC TRANSPOSABLE ELEMENT-DERIVED PROTEIN 4"/>
    <property type="match status" value="1"/>
</dbReference>
<feature type="domain" description="PiggyBac transposable element-derived protein" evidence="2">
    <location>
        <begin position="97"/>
        <end position="333"/>
    </location>
</feature>
<feature type="compositionally biased region" description="Low complexity" evidence="1">
    <location>
        <begin position="63"/>
        <end position="73"/>
    </location>
</feature>
<dbReference type="InterPro" id="IPR029526">
    <property type="entry name" value="PGBD"/>
</dbReference>
<feature type="region of interest" description="Disordered" evidence="1">
    <location>
        <begin position="35"/>
        <end position="73"/>
    </location>
</feature>
<keyword evidence="4" id="KW-1185">Reference proteome</keyword>
<gene>
    <name evidence="3" type="ORF">NQ314_015407</name>
</gene>
<dbReference type="AlphaFoldDB" id="A0AAV8WYS6"/>
<comment type="caution">
    <text evidence="3">The sequence shown here is derived from an EMBL/GenBank/DDBJ whole genome shotgun (WGS) entry which is preliminary data.</text>
</comment>
<accession>A0AAV8WYS6</accession>
<proteinExistence type="predicted"/>
<name>A0AAV8WYS6_9CUCU</name>
<dbReference type="Proteomes" id="UP001162156">
    <property type="component" value="Unassembled WGS sequence"/>
</dbReference>
<protein>
    <recommendedName>
        <fullName evidence="2">PiggyBac transposable element-derived protein domain-containing protein</fullName>
    </recommendedName>
</protein>
<dbReference type="Pfam" id="PF13843">
    <property type="entry name" value="DDE_Tnp_1_7"/>
    <property type="match status" value="1"/>
</dbReference>
<evidence type="ECO:0000259" key="2">
    <source>
        <dbReference type="Pfam" id="PF13843"/>
    </source>
</evidence>
<dbReference type="EMBL" id="JANEYF010004269">
    <property type="protein sequence ID" value="KAJ8931654.1"/>
    <property type="molecule type" value="Genomic_DNA"/>
</dbReference>
<reference evidence="3" key="1">
    <citation type="journal article" date="2023" name="Insect Mol. Biol.">
        <title>Genome sequencing provides insights into the evolution of gene families encoding plant cell wall-degrading enzymes in longhorned beetles.</title>
        <authorList>
            <person name="Shin N.R."/>
            <person name="Okamura Y."/>
            <person name="Kirsch R."/>
            <person name="Pauchet Y."/>
        </authorList>
    </citation>
    <scope>NUCLEOTIDE SEQUENCE</scope>
    <source>
        <strain evidence="3">RBIC_L_NR</strain>
    </source>
</reference>
<sequence length="351" mass="40889">MAANQKLYNPEDPKDAELLRSVLDDDDEMDYQDELLESDSDFEIEEDETGTNEIEIRKESSDTEQSAESSSNENELDFFIGRDKIAGVKCADREANSPVETWSCFITDDMLNLIVTWTNQKIESVSHKFQCERYAKLTDIVEMRAFLALLYLAGVLQSNRLSLEELWSTDEHGAEFFRLVMSIKRFKFLMRCLRFDDQTTRQQRKTRDNLSPIRELFTTFVENCKSNYSLGQNVTIDEKLEAFRGNCRFRQYIPSKPAKYGIKMYALVDARHFYTYNLEIYAGRQPEGDCIISNKPSDVVKRLVTPIYNTGRNITADNWFTDVDVVSHLKEKSCPMWVRSKRIKDNFRLSS</sequence>